<feature type="domain" description="R13L1/DRL21-like LRR repeat region" evidence="1">
    <location>
        <begin position="206"/>
        <end position="283"/>
    </location>
</feature>
<dbReference type="EMBL" id="KQ090338">
    <property type="protein sequence ID" value="KMS97199.1"/>
    <property type="molecule type" value="Genomic_DNA"/>
</dbReference>
<name>A0A0J8B7H0_BETVV</name>
<keyword evidence="3" id="KW-1185">Reference proteome</keyword>
<dbReference type="InterPro" id="IPR056789">
    <property type="entry name" value="LRR_R13L1-DRL21"/>
</dbReference>
<dbReference type="Gramene" id="KMS97199">
    <property type="protein sequence ID" value="KMS97199"/>
    <property type="gene ID" value="BVRB_7g177510"/>
</dbReference>
<dbReference type="PANTHER" id="PTHR47186:SF13">
    <property type="entry name" value="DISEASE RESISTANCE PROTEIN RGA3"/>
    <property type="match status" value="1"/>
</dbReference>
<proteinExistence type="predicted"/>
<gene>
    <name evidence="2" type="ORF">BVRB_7g177510</name>
</gene>
<dbReference type="Pfam" id="PF25019">
    <property type="entry name" value="LRR_R13L1-DRL21"/>
    <property type="match status" value="1"/>
</dbReference>
<dbReference type="Proteomes" id="UP000035740">
    <property type="component" value="Unassembled WGS sequence"/>
</dbReference>
<evidence type="ECO:0000313" key="2">
    <source>
        <dbReference type="EMBL" id="KMS97199.1"/>
    </source>
</evidence>
<dbReference type="OrthoDB" id="2018467at2759"/>
<protein>
    <recommendedName>
        <fullName evidence="1">R13L1/DRL21-like LRR repeat region domain-containing protein</fullName>
    </recommendedName>
</protein>
<accession>A0A0J8B7H0</accession>
<sequence length="283" mass="31873">MAESLSTGIVKVVVERPLSEAYEKIKSALVDFKSNMESLQNTRTTIEAVLLDADSMVDRSSSHTQQDALKKLSCQLDRLVDLLDAREARAMRKQVMGGSWFIKEACLFFSPSNQLVARFMDAWRVKDIRNQLDSISRDHAQFGSIVNVAQTIQRASSHVITDMLQDSNNLIHMPTGLGRLTELRMLDMFVVSKQSYRSEANAIGGLADLEKLNNIEGGLTIKVRRESKDIAPEARAANLKMKDKLTQFYIEFEYSTKEDEMVLEGLHPHANLKFLEIKGYGGE</sequence>
<reference evidence="2 3" key="1">
    <citation type="journal article" date="2014" name="Nature">
        <title>The genome of the recently domesticated crop plant sugar beet (Beta vulgaris).</title>
        <authorList>
            <person name="Dohm J.C."/>
            <person name="Minoche A.E."/>
            <person name="Holtgrawe D."/>
            <person name="Capella-Gutierrez S."/>
            <person name="Zakrzewski F."/>
            <person name="Tafer H."/>
            <person name="Rupp O."/>
            <person name="Sorensen T.R."/>
            <person name="Stracke R."/>
            <person name="Reinhardt R."/>
            <person name="Goesmann A."/>
            <person name="Kraft T."/>
            <person name="Schulz B."/>
            <person name="Stadler P.F."/>
            <person name="Schmidt T."/>
            <person name="Gabaldon T."/>
            <person name="Lehrach H."/>
            <person name="Weisshaar B."/>
            <person name="Himmelbauer H."/>
        </authorList>
    </citation>
    <scope>NUCLEOTIDE SEQUENCE [LARGE SCALE GENOMIC DNA]</scope>
    <source>
        <tissue evidence="2">Taproot</tissue>
    </source>
</reference>
<evidence type="ECO:0000259" key="1">
    <source>
        <dbReference type="Pfam" id="PF25019"/>
    </source>
</evidence>
<dbReference type="eggNOG" id="KOG4658">
    <property type="taxonomic scope" value="Eukaryota"/>
</dbReference>
<dbReference type="AlphaFoldDB" id="A0A0J8B7H0"/>
<organism evidence="2 3">
    <name type="scientific">Beta vulgaris subsp. vulgaris</name>
    <name type="common">Beet</name>
    <dbReference type="NCBI Taxonomy" id="3555"/>
    <lineage>
        <taxon>Eukaryota</taxon>
        <taxon>Viridiplantae</taxon>
        <taxon>Streptophyta</taxon>
        <taxon>Embryophyta</taxon>
        <taxon>Tracheophyta</taxon>
        <taxon>Spermatophyta</taxon>
        <taxon>Magnoliopsida</taxon>
        <taxon>eudicotyledons</taxon>
        <taxon>Gunneridae</taxon>
        <taxon>Pentapetalae</taxon>
        <taxon>Caryophyllales</taxon>
        <taxon>Chenopodiaceae</taxon>
        <taxon>Betoideae</taxon>
        <taxon>Beta</taxon>
    </lineage>
</organism>
<dbReference type="PANTHER" id="PTHR47186">
    <property type="entry name" value="LEUCINE-RICH REPEAT-CONTAINING PROTEIN 57"/>
    <property type="match status" value="1"/>
</dbReference>
<evidence type="ECO:0000313" key="3">
    <source>
        <dbReference type="Proteomes" id="UP000035740"/>
    </source>
</evidence>
<feature type="non-terminal residue" evidence="2">
    <location>
        <position position="283"/>
    </location>
</feature>